<organism evidence="1">
    <name type="scientific">Setaria italica</name>
    <name type="common">Foxtail millet</name>
    <name type="synonym">Panicum italicum</name>
    <dbReference type="NCBI Taxonomy" id="4555"/>
    <lineage>
        <taxon>Eukaryota</taxon>
        <taxon>Viridiplantae</taxon>
        <taxon>Streptophyta</taxon>
        <taxon>Embryophyta</taxon>
        <taxon>Tracheophyta</taxon>
        <taxon>Spermatophyta</taxon>
        <taxon>Magnoliopsida</taxon>
        <taxon>Liliopsida</taxon>
        <taxon>Poales</taxon>
        <taxon>Poaceae</taxon>
        <taxon>PACMAD clade</taxon>
        <taxon>Panicoideae</taxon>
        <taxon>Panicodae</taxon>
        <taxon>Paniceae</taxon>
        <taxon>Cenchrinae</taxon>
        <taxon>Setaria</taxon>
    </lineage>
</organism>
<proteinExistence type="predicted"/>
<reference evidence="1" key="2">
    <citation type="submission" date="2015-07" db="EMBL/GenBank/DDBJ databases">
        <authorList>
            <person name="Noorani M."/>
        </authorList>
    </citation>
    <scope>NUCLEOTIDE SEQUENCE</scope>
    <source>
        <strain evidence="1">Yugu1</strain>
    </source>
</reference>
<accession>A0A368PFW3</accession>
<protein>
    <submittedName>
        <fullName evidence="1">Uncharacterized protein</fullName>
    </submittedName>
</protein>
<gene>
    <name evidence="1" type="ORF">SETIT_1G020000v2</name>
</gene>
<dbReference type="EMBL" id="CM003528">
    <property type="protein sequence ID" value="RCV04677.1"/>
    <property type="molecule type" value="Genomic_DNA"/>
</dbReference>
<reference evidence="1" key="1">
    <citation type="journal article" date="2012" name="Nat. Biotechnol.">
        <title>Reference genome sequence of the model plant Setaria.</title>
        <authorList>
            <person name="Bennetzen J.L."/>
            <person name="Schmutz J."/>
            <person name="Wang H."/>
            <person name="Percifield R."/>
            <person name="Hawkins J."/>
            <person name="Pontaroli A.C."/>
            <person name="Estep M."/>
            <person name="Feng L."/>
            <person name="Vaughn J.N."/>
            <person name="Grimwood J."/>
            <person name="Jenkins J."/>
            <person name="Barry K."/>
            <person name="Lindquist E."/>
            <person name="Hellsten U."/>
            <person name="Deshpande S."/>
            <person name="Wang X."/>
            <person name="Wu X."/>
            <person name="Mitros T."/>
            <person name="Triplett J."/>
            <person name="Yang X."/>
            <person name="Ye C.Y."/>
            <person name="Mauro-Herrera M."/>
            <person name="Wang L."/>
            <person name="Li P."/>
            <person name="Sharma M."/>
            <person name="Sharma R."/>
            <person name="Ronald P.C."/>
            <person name="Panaud O."/>
            <person name="Kellogg E.A."/>
            <person name="Brutnell T.P."/>
            <person name="Doust A.N."/>
            <person name="Tuskan G.A."/>
            <person name="Rokhsar D."/>
            <person name="Devos K.M."/>
        </authorList>
    </citation>
    <scope>NUCLEOTIDE SEQUENCE [LARGE SCALE GENOMIC DNA]</scope>
    <source>
        <strain evidence="1">Yugu1</strain>
    </source>
</reference>
<evidence type="ECO:0000313" key="1">
    <source>
        <dbReference type="EMBL" id="RCV04677.1"/>
    </source>
</evidence>
<dbReference type="AlphaFoldDB" id="A0A368PFW3"/>
<name>A0A368PFW3_SETIT</name>
<sequence length="48" mass="5448">MKWRSLQACACMCGFPPFSLCLSNSSRYLQTPKSRDFWVLPASYTGLV</sequence>